<dbReference type="InterPro" id="IPR037401">
    <property type="entry name" value="SnoaL-like"/>
</dbReference>
<feature type="domain" description="SnoaL-like" evidence="1">
    <location>
        <begin position="12"/>
        <end position="112"/>
    </location>
</feature>
<evidence type="ECO:0000313" key="2">
    <source>
        <dbReference type="EMBL" id="GIO45640.1"/>
    </source>
</evidence>
<dbReference type="SUPFAM" id="SSF54427">
    <property type="entry name" value="NTF2-like"/>
    <property type="match status" value="1"/>
</dbReference>
<dbReference type="Pfam" id="PF12680">
    <property type="entry name" value="SnoaL_2"/>
    <property type="match status" value="1"/>
</dbReference>
<accession>A0A920CNR6</accession>
<dbReference type="Proteomes" id="UP000682811">
    <property type="component" value="Unassembled WGS sequence"/>
</dbReference>
<dbReference type="EMBL" id="BORT01000001">
    <property type="protein sequence ID" value="GIO45640.1"/>
    <property type="molecule type" value="Genomic_DNA"/>
</dbReference>
<sequence>MPTEREIKTAMQAYIDYFNRDDLQGILSLYADDAVVEDPAGTAPIEGKADITEFYRKVVNGRTRIYRQEPIRGSHSNSGAMAIHIETQAENSRFVFHVIEVMTFNEDGLISSMKAYWGRGDMEKKEASEA</sequence>
<dbReference type="InterPro" id="IPR032710">
    <property type="entry name" value="NTF2-like_dom_sf"/>
</dbReference>
<dbReference type="RefSeq" id="WP_212976782.1">
    <property type="nucleotide sequence ID" value="NZ_AP025343.1"/>
</dbReference>
<protein>
    <recommendedName>
        <fullName evidence="1">SnoaL-like domain-containing protein</fullName>
    </recommendedName>
</protein>
<gene>
    <name evidence="2" type="ORF">J34TS1_04050</name>
</gene>
<evidence type="ECO:0000313" key="3">
    <source>
        <dbReference type="Proteomes" id="UP000682811"/>
    </source>
</evidence>
<comment type="caution">
    <text evidence="2">The sequence shown here is derived from an EMBL/GenBank/DDBJ whole genome shotgun (WGS) entry which is preliminary data.</text>
</comment>
<name>A0A920CNR6_9BACL</name>
<keyword evidence="3" id="KW-1185">Reference proteome</keyword>
<evidence type="ECO:0000259" key="1">
    <source>
        <dbReference type="Pfam" id="PF12680"/>
    </source>
</evidence>
<dbReference type="Gene3D" id="3.10.450.50">
    <property type="match status" value="1"/>
</dbReference>
<organism evidence="2 3">
    <name type="scientific">Paenibacillus azoreducens</name>
    <dbReference type="NCBI Taxonomy" id="116718"/>
    <lineage>
        <taxon>Bacteria</taxon>
        <taxon>Bacillati</taxon>
        <taxon>Bacillota</taxon>
        <taxon>Bacilli</taxon>
        <taxon>Bacillales</taxon>
        <taxon>Paenibacillaceae</taxon>
        <taxon>Paenibacillus</taxon>
    </lineage>
</organism>
<reference evidence="2 3" key="1">
    <citation type="submission" date="2021-03" db="EMBL/GenBank/DDBJ databases">
        <title>Antimicrobial resistance genes in bacteria isolated from Japanese honey, and their potential for conferring macrolide and lincosamide resistance in the American foulbrood pathogen Paenibacillus larvae.</title>
        <authorList>
            <person name="Okamoto M."/>
            <person name="Kumagai M."/>
            <person name="Kanamori H."/>
            <person name="Takamatsu D."/>
        </authorList>
    </citation>
    <scope>NUCLEOTIDE SEQUENCE [LARGE SCALE GENOMIC DNA]</scope>
    <source>
        <strain evidence="2 3">J34TS1</strain>
    </source>
</reference>
<dbReference type="AlphaFoldDB" id="A0A920CNR6"/>
<proteinExistence type="predicted"/>